<proteinExistence type="predicted"/>
<keyword evidence="2" id="KW-1185">Reference proteome</keyword>
<sequence>MNSSSAYTYNTTFTPVNHTNTNTMIKSMRKALARLNKARKEVGGPSAPTTECGWLGPLMFVGSRRKIEDFKTWIPPLDPLPGFDSLLAFSGPVSTPWLLALALFGFLSGLLIPGDSPALWLSIPQDLKAQWRSGI</sequence>
<dbReference type="Proteomes" id="UP000044841">
    <property type="component" value="Unassembled WGS sequence"/>
</dbReference>
<dbReference type="EMBL" id="CYGV01001234">
    <property type="protein sequence ID" value="CUA71405.1"/>
    <property type="molecule type" value="Genomic_DNA"/>
</dbReference>
<reference evidence="1 2" key="1">
    <citation type="submission" date="2015-07" db="EMBL/GenBank/DDBJ databases">
        <authorList>
            <person name="Noorani M."/>
        </authorList>
    </citation>
    <scope>NUCLEOTIDE SEQUENCE [LARGE SCALE GENOMIC DNA]</scope>
    <source>
        <strain evidence="1">BBA 69670</strain>
    </source>
</reference>
<evidence type="ECO:0000313" key="1">
    <source>
        <dbReference type="EMBL" id="CUA71405.1"/>
    </source>
</evidence>
<protein>
    <submittedName>
        <fullName evidence="1">Uncharacterized protein</fullName>
    </submittedName>
</protein>
<gene>
    <name evidence="1" type="ORF">RSOLAG22IIIB_04620</name>
</gene>
<evidence type="ECO:0000313" key="2">
    <source>
        <dbReference type="Proteomes" id="UP000044841"/>
    </source>
</evidence>
<accession>A0A0K6FYS2</accession>
<name>A0A0K6FYS2_9AGAM</name>
<dbReference type="AlphaFoldDB" id="A0A0K6FYS2"/>
<organism evidence="1 2">
    <name type="scientific">Rhizoctonia solani</name>
    <dbReference type="NCBI Taxonomy" id="456999"/>
    <lineage>
        <taxon>Eukaryota</taxon>
        <taxon>Fungi</taxon>
        <taxon>Dikarya</taxon>
        <taxon>Basidiomycota</taxon>
        <taxon>Agaricomycotina</taxon>
        <taxon>Agaricomycetes</taxon>
        <taxon>Cantharellales</taxon>
        <taxon>Ceratobasidiaceae</taxon>
        <taxon>Rhizoctonia</taxon>
    </lineage>
</organism>